<dbReference type="PROSITE" id="PS51831">
    <property type="entry name" value="HD"/>
    <property type="match status" value="1"/>
</dbReference>
<dbReference type="RefSeq" id="WP_012198134.1">
    <property type="nucleotide sequence ID" value="NC_010001.1"/>
</dbReference>
<dbReference type="CDD" id="cd00077">
    <property type="entry name" value="HDc"/>
    <property type="match status" value="1"/>
</dbReference>
<proteinExistence type="predicted"/>
<dbReference type="PANTHER" id="PTHR43155:SF2">
    <property type="entry name" value="CYCLIC DI-GMP PHOSPHODIESTERASE PA4108"/>
    <property type="match status" value="1"/>
</dbReference>
<dbReference type="AlphaFoldDB" id="A9KQI2"/>
<dbReference type="OrthoDB" id="9804747at2"/>
<dbReference type="InterPro" id="IPR006675">
    <property type="entry name" value="HDIG_dom"/>
</dbReference>
<dbReference type="STRING" id="357809.Cphy_0101"/>
<dbReference type="EMBL" id="CP000885">
    <property type="protein sequence ID" value="ABX40491.1"/>
    <property type="molecule type" value="Genomic_DNA"/>
</dbReference>
<dbReference type="HOGENOM" id="CLU_000445_92_1_9"/>
<dbReference type="SMART" id="SM00471">
    <property type="entry name" value="HDc"/>
    <property type="match status" value="1"/>
</dbReference>
<dbReference type="PROSITE" id="PS51832">
    <property type="entry name" value="HD_GYP"/>
    <property type="match status" value="1"/>
</dbReference>
<reference evidence="4" key="1">
    <citation type="submission" date="2007-11" db="EMBL/GenBank/DDBJ databases">
        <title>Complete genome sequence of Clostridium phytofermentans ISDg.</title>
        <authorList>
            <person name="Leschine S.B."/>
            <person name="Warnick T.A."/>
            <person name="Blanchard J.L."/>
            <person name="Schnell D.J."/>
            <person name="Petit E.L."/>
            <person name="LaTouf W.G."/>
            <person name="Copeland A."/>
            <person name="Lucas S."/>
            <person name="Lapidus A."/>
            <person name="Barry K."/>
            <person name="Glavina del Rio T."/>
            <person name="Dalin E."/>
            <person name="Tice H."/>
            <person name="Pitluck S."/>
            <person name="Kiss H."/>
            <person name="Brettin T."/>
            <person name="Bruce D."/>
            <person name="Detter J.C."/>
            <person name="Han C."/>
            <person name="Kuske C."/>
            <person name="Schmutz J."/>
            <person name="Larimer F."/>
            <person name="Land M."/>
            <person name="Hauser L."/>
            <person name="Kyrpides N."/>
            <person name="Kim E.A."/>
            <person name="Richardson P."/>
        </authorList>
    </citation>
    <scope>NUCLEOTIDE SEQUENCE [LARGE SCALE GENOMIC DNA]</scope>
    <source>
        <strain evidence="4">ATCC 700394 / DSM 18823 / ISDg</strain>
    </source>
</reference>
<keyword evidence="4" id="KW-1185">Reference proteome</keyword>
<evidence type="ECO:0000259" key="2">
    <source>
        <dbReference type="PROSITE" id="PS51832"/>
    </source>
</evidence>
<dbReference type="PANTHER" id="PTHR43155">
    <property type="entry name" value="CYCLIC DI-GMP PHOSPHODIESTERASE PA4108-RELATED"/>
    <property type="match status" value="1"/>
</dbReference>
<evidence type="ECO:0000313" key="3">
    <source>
        <dbReference type="EMBL" id="ABX40491.1"/>
    </source>
</evidence>
<protein>
    <submittedName>
        <fullName evidence="3">Metal dependent phosphohydrolase</fullName>
    </submittedName>
</protein>
<dbReference type="Proteomes" id="UP000000370">
    <property type="component" value="Chromosome"/>
</dbReference>
<evidence type="ECO:0000313" key="4">
    <source>
        <dbReference type="Proteomes" id="UP000000370"/>
    </source>
</evidence>
<evidence type="ECO:0000259" key="1">
    <source>
        <dbReference type="PROSITE" id="PS51831"/>
    </source>
</evidence>
<dbReference type="SUPFAM" id="SSF109604">
    <property type="entry name" value="HD-domain/PDEase-like"/>
    <property type="match status" value="1"/>
</dbReference>
<keyword evidence="3" id="KW-0378">Hydrolase</keyword>
<organism evidence="3 4">
    <name type="scientific">Lachnoclostridium phytofermentans (strain ATCC 700394 / DSM 18823 / ISDg)</name>
    <name type="common">Clostridium phytofermentans</name>
    <dbReference type="NCBI Taxonomy" id="357809"/>
    <lineage>
        <taxon>Bacteria</taxon>
        <taxon>Bacillati</taxon>
        <taxon>Bacillota</taxon>
        <taxon>Clostridia</taxon>
        <taxon>Lachnospirales</taxon>
        <taxon>Lachnospiraceae</taxon>
    </lineage>
</organism>
<feature type="domain" description="HD" evidence="1">
    <location>
        <begin position="146"/>
        <end position="268"/>
    </location>
</feature>
<name>A9KQI2_LACP7</name>
<gene>
    <name evidence="3" type="ordered locus">Cphy_0101</name>
</gene>
<dbReference type="Gene3D" id="1.10.3210.10">
    <property type="entry name" value="Hypothetical protein af1432"/>
    <property type="match status" value="1"/>
</dbReference>
<dbReference type="InterPro" id="IPR003607">
    <property type="entry name" value="HD/PDEase_dom"/>
</dbReference>
<dbReference type="InterPro" id="IPR037522">
    <property type="entry name" value="HD_GYP_dom"/>
</dbReference>
<dbReference type="InterPro" id="IPR006674">
    <property type="entry name" value="HD_domain"/>
</dbReference>
<dbReference type="Pfam" id="PF13487">
    <property type="entry name" value="HD_5"/>
    <property type="match status" value="1"/>
</dbReference>
<dbReference type="eggNOG" id="COG2206">
    <property type="taxonomic scope" value="Bacteria"/>
</dbReference>
<dbReference type="NCBIfam" id="TIGR00277">
    <property type="entry name" value="HDIG"/>
    <property type="match status" value="1"/>
</dbReference>
<sequence>MNVVNIPVAQVVSGMIVAEDVYNSGNERILSRNTMVTTKSITKLKLHAIKEIFVYIPNTLVKKQTTKPSEHITALKNSEEFKKFKKFYLGSILTLKDSFSSLTGTSSLPYDENKLLDSVEQLLKECRSSLRTFDMLQCIRDLDDQIYVHSLNVALICFSFATWLNFNAHDAEQLMLAGLLHDIGKLKLPKDIIQKPAALNKKELEHVHQHPVTGYDLVKDRKIDPRVKKAILMHHERCDGSGYPNKLSSKDISPFGKILAIADVYDAMTAKRVYRKEICPFDVVENFEKEGFQKYDAAYLLPFLEGLAQCYINASVRLSNSLVGEVVMINKNKLSRPVVKVDEQFIDLSKHKELRISSIL</sequence>
<dbReference type="KEGG" id="cpy:Cphy_0101"/>
<dbReference type="GO" id="GO:0016787">
    <property type="term" value="F:hydrolase activity"/>
    <property type="evidence" value="ECO:0007669"/>
    <property type="project" value="UniProtKB-KW"/>
</dbReference>
<feature type="domain" description="HD-GYP" evidence="2">
    <location>
        <begin position="122"/>
        <end position="319"/>
    </location>
</feature>
<accession>A9KQI2</accession>